<keyword evidence="2" id="KW-1185">Reference proteome</keyword>
<reference evidence="1 2" key="1">
    <citation type="journal article" date="2018" name="BMC Genomics">
        <title>Genomic comparison of Trypanosoma conorhini and Trypanosoma rangeli to Trypanosoma cruzi strains of high and low virulence.</title>
        <authorList>
            <person name="Bradwell K.R."/>
            <person name="Koparde V.N."/>
            <person name="Matveyev A.V."/>
            <person name="Serrano M.G."/>
            <person name="Alves J.M."/>
            <person name="Parikh H."/>
            <person name="Huang B."/>
            <person name="Lee V."/>
            <person name="Espinosa-Alvarez O."/>
            <person name="Ortiz P.A."/>
            <person name="Costa-Martins A.G."/>
            <person name="Teixeira M.M."/>
            <person name="Buck G.A."/>
        </authorList>
    </citation>
    <scope>NUCLEOTIDE SEQUENCE [LARGE SCALE GENOMIC DNA]</scope>
    <source>
        <strain evidence="1 2">AM80</strain>
    </source>
</reference>
<evidence type="ECO:0000313" key="2">
    <source>
        <dbReference type="Proteomes" id="UP000283634"/>
    </source>
</evidence>
<name>A0A3R7NAZ5_TRYRA</name>
<proteinExistence type="predicted"/>
<dbReference type="AlphaFoldDB" id="A0A3R7NAZ5"/>
<dbReference type="GeneID" id="40329575"/>
<sequence>MGLHEFHVEGGRWLQRTHKDVLRVIPVDRHQDPGGVNCQAWPARSKSTARTVVPVVKRNAAQNERGHLTTVKQFRVQEKVILCIQGKHIPKGIELILHPGLPPLLIHGRVCWNIHIDAASRNEPPSIRQVVNLLHLVDTPHSINRTFQRGIENVHIGVHDGLRKGIAINHQPEQPTVGGLAIIFLKLKVVNELDRD</sequence>
<organism evidence="1 2">
    <name type="scientific">Trypanosoma rangeli</name>
    <dbReference type="NCBI Taxonomy" id="5698"/>
    <lineage>
        <taxon>Eukaryota</taxon>
        <taxon>Discoba</taxon>
        <taxon>Euglenozoa</taxon>
        <taxon>Kinetoplastea</taxon>
        <taxon>Metakinetoplastina</taxon>
        <taxon>Trypanosomatida</taxon>
        <taxon>Trypanosomatidae</taxon>
        <taxon>Trypanosoma</taxon>
        <taxon>Herpetosoma</taxon>
    </lineage>
</organism>
<dbReference type="RefSeq" id="XP_029237533.1">
    <property type="nucleotide sequence ID" value="XM_029382515.1"/>
</dbReference>
<protein>
    <submittedName>
        <fullName evidence="1">Uncharacterized protein</fullName>
    </submittedName>
</protein>
<evidence type="ECO:0000313" key="1">
    <source>
        <dbReference type="EMBL" id="RNF03481.1"/>
    </source>
</evidence>
<accession>A0A3R7NAZ5</accession>
<dbReference type="EMBL" id="MKGL01000194">
    <property type="protein sequence ID" value="RNF03481.1"/>
    <property type="molecule type" value="Genomic_DNA"/>
</dbReference>
<gene>
    <name evidence="1" type="ORF">TraAM80_05642</name>
</gene>
<comment type="caution">
    <text evidence="1">The sequence shown here is derived from an EMBL/GenBank/DDBJ whole genome shotgun (WGS) entry which is preliminary data.</text>
</comment>
<dbReference type="Proteomes" id="UP000283634">
    <property type="component" value="Unassembled WGS sequence"/>
</dbReference>